<feature type="transmembrane region" description="Helical" evidence="8">
    <location>
        <begin position="394"/>
        <end position="416"/>
    </location>
</feature>
<feature type="transmembrane region" description="Helical" evidence="8">
    <location>
        <begin position="463"/>
        <end position="483"/>
    </location>
</feature>
<feature type="domain" description="ABC transmembrane type-1" evidence="9">
    <location>
        <begin position="399"/>
        <end position="587"/>
    </location>
</feature>
<keyword evidence="7 8" id="KW-0472">Membrane</keyword>
<feature type="transmembrane region" description="Helical" evidence="8">
    <location>
        <begin position="520"/>
        <end position="545"/>
    </location>
</feature>
<dbReference type="PANTHER" id="PTHR43357">
    <property type="entry name" value="INNER MEMBRANE ABC TRANSPORTER PERMEASE PROTEIN YDCV"/>
    <property type="match status" value="1"/>
</dbReference>
<dbReference type="Gene3D" id="1.10.3720.10">
    <property type="entry name" value="MetI-like"/>
    <property type="match status" value="2"/>
</dbReference>
<feature type="transmembrane region" description="Helical" evidence="8">
    <location>
        <begin position="437"/>
        <end position="457"/>
    </location>
</feature>
<organism evidence="10 11">
    <name type="scientific">Halopenitus persicus</name>
    <dbReference type="NCBI Taxonomy" id="1048396"/>
    <lineage>
        <taxon>Archaea</taxon>
        <taxon>Methanobacteriati</taxon>
        <taxon>Methanobacteriota</taxon>
        <taxon>Stenosarchaea group</taxon>
        <taxon>Halobacteria</taxon>
        <taxon>Halobacteriales</taxon>
        <taxon>Haloferacaceae</taxon>
        <taxon>Halopenitus</taxon>
    </lineage>
</organism>
<protein>
    <submittedName>
        <fullName evidence="10">ABC-type Fe3+ transport system, permease component</fullName>
    </submittedName>
</protein>
<dbReference type="SUPFAM" id="SSF161098">
    <property type="entry name" value="MetI-like"/>
    <property type="match status" value="2"/>
</dbReference>
<sequence length="602" mass="65635">MSTESIFSQTKDAGNTLYGRFLSFIQKYKETEYAPYILAGPYLGYLIFIFAIPVGYLLLISFYTNVSFGTMEPAFTFNNYVEFFSNSTYVDVLVNTVEISIISTIFTVAVSFPVAYFIVFSGSRYSVYLILLVIAPMLVGNVVRAFGWWTVMGDSGLINQFLGIFGVQQTFLQTKPGLIIAISSVLMPFVILILMSVLFTLDSDVISAANNLGGNHLQTFFYVTFPLALPGIFASSILCFVLTMGTFATAVFIGMPEIPMIGPYIYITANQSNWPLAAAMSFVLLIISLSLVLLYGYLVNSDPGGSTSSVETNRGRGKKFYLSGVLNKLDFGHTIAGVSLPKTIMKGILGISLLYLLIPVIFAIQISFNPSTVYAFPPEYLTLKWYEYVLSRPAWISSFITSFQYSILASVLAIGLSAPTAYALDRFSFRGKQVLRAGTFLPLMVPQIILGLALLLFLNELRLIGSILGLSIGLGIVATPYAVQTMLATMHNFDNTVEEAAKNLGADEIQTFVRITLPGILPGILTAAILTFIVTYSNLTIAIFLQGPENTPIPTRIYAQMQYGASPSIAAVATINIIIVIVAVVLVERFFGAADALGFTGN</sequence>
<dbReference type="PANTHER" id="PTHR43357:SF4">
    <property type="entry name" value="INNER MEMBRANE ABC TRANSPORTER PERMEASE PROTEIN YDCV"/>
    <property type="match status" value="1"/>
</dbReference>
<dbReference type="OrthoDB" id="11163at2157"/>
<dbReference type="Pfam" id="PF00528">
    <property type="entry name" value="BPD_transp_1"/>
    <property type="match status" value="2"/>
</dbReference>
<evidence type="ECO:0000256" key="1">
    <source>
        <dbReference type="ARBA" id="ARBA00004429"/>
    </source>
</evidence>
<dbReference type="GO" id="GO:0055085">
    <property type="term" value="P:transmembrane transport"/>
    <property type="evidence" value="ECO:0007669"/>
    <property type="project" value="InterPro"/>
</dbReference>
<feature type="domain" description="ABC transmembrane type-1" evidence="9">
    <location>
        <begin position="93"/>
        <end position="295"/>
    </location>
</feature>
<dbReference type="PROSITE" id="PS50928">
    <property type="entry name" value="ABC_TM1"/>
    <property type="match status" value="2"/>
</dbReference>
<evidence type="ECO:0000259" key="9">
    <source>
        <dbReference type="PROSITE" id="PS50928"/>
    </source>
</evidence>
<keyword evidence="11" id="KW-1185">Reference proteome</keyword>
<evidence type="ECO:0000256" key="6">
    <source>
        <dbReference type="ARBA" id="ARBA00022989"/>
    </source>
</evidence>
<dbReference type="RefSeq" id="WP_092735409.1">
    <property type="nucleotide sequence ID" value="NZ_FNPC01000019.1"/>
</dbReference>
<evidence type="ECO:0000313" key="11">
    <source>
        <dbReference type="Proteomes" id="UP000199079"/>
    </source>
</evidence>
<feature type="transmembrane region" description="Helical" evidence="8">
    <location>
        <begin position="274"/>
        <end position="298"/>
    </location>
</feature>
<feature type="transmembrane region" description="Helical" evidence="8">
    <location>
        <begin position="127"/>
        <end position="149"/>
    </location>
</feature>
<dbReference type="CDD" id="cd06261">
    <property type="entry name" value="TM_PBP2"/>
    <property type="match status" value="2"/>
</dbReference>
<keyword evidence="6 8" id="KW-1133">Transmembrane helix</keyword>
<comment type="similarity">
    <text evidence="8">Belongs to the binding-protein-dependent transport system permease family.</text>
</comment>
<evidence type="ECO:0000256" key="2">
    <source>
        <dbReference type="ARBA" id="ARBA00022448"/>
    </source>
</evidence>
<dbReference type="AlphaFoldDB" id="A0A1H3P4L5"/>
<feature type="transmembrane region" description="Helical" evidence="8">
    <location>
        <begin position="348"/>
        <end position="368"/>
    </location>
</feature>
<dbReference type="GO" id="GO:0005886">
    <property type="term" value="C:plasma membrane"/>
    <property type="evidence" value="ECO:0007669"/>
    <property type="project" value="UniProtKB-SubCell"/>
</dbReference>
<evidence type="ECO:0000256" key="7">
    <source>
        <dbReference type="ARBA" id="ARBA00023136"/>
    </source>
</evidence>
<evidence type="ECO:0000256" key="4">
    <source>
        <dbReference type="ARBA" id="ARBA00022519"/>
    </source>
</evidence>
<dbReference type="Proteomes" id="UP000199079">
    <property type="component" value="Unassembled WGS sequence"/>
</dbReference>
<keyword evidence="3" id="KW-1003">Cell membrane</keyword>
<keyword evidence="2 8" id="KW-0813">Transport</keyword>
<accession>A0A1H3P4L5</accession>
<feature type="transmembrane region" description="Helical" evidence="8">
    <location>
        <begin position="565"/>
        <end position="587"/>
    </location>
</feature>
<gene>
    <name evidence="10" type="ORF">SAMN05216564_11912</name>
</gene>
<feature type="transmembrane region" description="Helical" evidence="8">
    <location>
        <begin position="99"/>
        <end position="120"/>
    </location>
</feature>
<dbReference type="EMBL" id="FNPC01000019">
    <property type="protein sequence ID" value="SDY95923.1"/>
    <property type="molecule type" value="Genomic_DNA"/>
</dbReference>
<feature type="transmembrane region" description="Helical" evidence="8">
    <location>
        <begin position="221"/>
        <end position="254"/>
    </location>
</feature>
<proteinExistence type="inferred from homology"/>
<feature type="transmembrane region" description="Helical" evidence="8">
    <location>
        <begin position="42"/>
        <end position="63"/>
    </location>
</feature>
<name>A0A1H3P4L5_9EURY</name>
<comment type="subcellular location">
    <subcellularLocation>
        <location evidence="1">Cell inner membrane</location>
        <topology evidence="1">Multi-pass membrane protein</topology>
    </subcellularLocation>
    <subcellularLocation>
        <location evidence="8">Cell membrane</location>
        <topology evidence="8">Multi-pass membrane protein</topology>
    </subcellularLocation>
</comment>
<evidence type="ECO:0000256" key="8">
    <source>
        <dbReference type="RuleBase" id="RU363032"/>
    </source>
</evidence>
<evidence type="ECO:0000313" key="10">
    <source>
        <dbReference type="EMBL" id="SDY95923.1"/>
    </source>
</evidence>
<keyword evidence="4" id="KW-0997">Cell inner membrane</keyword>
<evidence type="ECO:0000256" key="3">
    <source>
        <dbReference type="ARBA" id="ARBA00022475"/>
    </source>
</evidence>
<reference evidence="11" key="1">
    <citation type="submission" date="2016-10" db="EMBL/GenBank/DDBJ databases">
        <authorList>
            <person name="Varghese N."/>
            <person name="Submissions S."/>
        </authorList>
    </citation>
    <scope>NUCLEOTIDE SEQUENCE [LARGE SCALE GENOMIC DNA]</scope>
    <source>
        <strain evidence="11">DC30,IBRC 10041,KCTC 4046</strain>
    </source>
</reference>
<evidence type="ECO:0000256" key="5">
    <source>
        <dbReference type="ARBA" id="ARBA00022692"/>
    </source>
</evidence>
<dbReference type="InterPro" id="IPR035906">
    <property type="entry name" value="MetI-like_sf"/>
</dbReference>
<feature type="transmembrane region" description="Helical" evidence="8">
    <location>
        <begin position="178"/>
        <end position="201"/>
    </location>
</feature>
<dbReference type="InterPro" id="IPR000515">
    <property type="entry name" value="MetI-like"/>
</dbReference>
<keyword evidence="5 8" id="KW-0812">Transmembrane</keyword>